<dbReference type="Proteomes" id="UP000594261">
    <property type="component" value="Chromosome 2"/>
</dbReference>
<dbReference type="InterPro" id="IPR033334">
    <property type="entry name" value="LNG1/2"/>
</dbReference>
<feature type="compositionally biased region" description="Basic and acidic residues" evidence="1">
    <location>
        <begin position="109"/>
        <end position="123"/>
    </location>
</feature>
<evidence type="ECO:0000313" key="2">
    <source>
        <dbReference type="EnsemblPlants" id="QL02p069683:mrna"/>
    </source>
</evidence>
<dbReference type="EnsemblPlants" id="QL02p069683:mrna">
    <property type="protein sequence ID" value="QL02p069683:mrna"/>
    <property type="gene ID" value="QL02p069683"/>
</dbReference>
<dbReference type="PANTHER" id="PTHR31680:SF12">
    <property type="entry name" value="OS11G0587300 PROTEIN"/>
    <property type="match status" value="1"/>
</dbReference>
<feature type="region of interest" description="Disordered" evidence="1">
    <location>
        <begin position="103"/>
        <end position="130"/>
    </location>
</feature>
<dbReference type="InParanoid" id="A0A7N2KZ79"/>
<keyword evidence="3" id="KW-1185">Reference proteome</keyword>
<feature type="region of interest" description="Disordered" evidence="1">
    <location>
        <begin position="56"/>
        <end position="90"/>
    </location>
</feature>
<dbReference type="OMA" id="RTQGCEG"/>
<sequence>MRGIEELSKDLETLKHVLEALQLKGLLHSKNAKNQIGHQNFVYDRNGDSPIAVMKPTRSLASRISHGRNASPPSSFRSRPGPRRNTNEMSLAISKVTRDKLICQPRKNRNGEEETSLESRRTQGCEGWTC</sequence>
<protein>
    <submittedName>
        <fullName evidence="2">Uncharacterized protein</fullName>
    </submittedName>
</protein>
<proteinExistence type="predicted"/>
<evidence type="ECO:0000256" key="1">
    <source>
        <dbReference type="SAM" id="MobiDB-lite"/>
    </source>
</evidence>
<dbReference type="Gramene" id="QL02p069683:mrna">
    <property type="protein sequence ID" value="QL02p069683:mrna"/>
    <property type="gene ID" value="QL02p069683"/>
</dbReference>
<name>A0A7N2KZ79_QUELO</name>
<dbReference type="GO" id="GO:0051513">
    <property type="term" value="P:regulation of monopolar cell growth"/>
    <property type="evidence" value="ECO:0007669"/>
    <property type="project" value="InterPro"/>
</dbReference>
<accession>A0A7N2KZ79</accession>
<dbReference type="PANTHER" id="PTHR31680">
    <property type="entry name" value="LONGIFOLIA PROTEIN"/>
    <property type="match status" value="1"/>
</dbReference>
<evidence type="ECO:0000313" key="3">
    <source>
        <dbReference type="Proteomes" id="UP000594261"/>
    </source>
</evidence>
<reference evidence="3" key="1">
    <citation type="journal article" date="2016" name="G3 (Bethesda)">
        <title>First Draft Assembly and Annotation of the Genome of a California Endemic Oak Quercus lobata Nee (Fagaceae).</title>
        <authorList>
            <person name="Sork V.L."/>
            <person name="Fitz-Gibbon S.T."/>
            <person name="Puiu D."/>
            <person name="Crepeau M."/>
            <person name="Gugger P.F."/>
            <person name="Sherman R."/>
            <person name="Stevens K."/>
            <person name="Langley C.H."/>
            <person name="Pellegrini M."/>
            <person name="Salzberg S.L."/>
        </authorList>
    </citation>
    <scope>NUCLEOTIDE SEQUENCE [LARGE SCALE GENOMIC DNA]</scope>
    <source>
        <strain evidence="3">cv. SW786</strain>
    </source>
</reference>
<dbReference type="AlphaFoldDB" id="A0A7N2KZ79"/>
<organism evidence="2 3">
    <name type="scientific">Quercus lobata</name>
    <name type="common">Valley oak</name>
    <dbReference type="NCBI Taxonomy" id="97700"/>
    <lineage>
        <taxon>Eukaryota</taxon>
        <taxon>Viridiplantae</taxon>
        <taxon>Streptophyta</taxon>
        <taxon>Embryophyta</taxon>
        <taxon>Tracheophyta</taxon>
        <taxon>Spermatophyta</taxon>
        <taxon>Magnoliopsida</taxon>
        <taxon>eudicotyledons</taxon>
        <taxon>Gunneridae</taxon>
        <taxon>Pentapetalae</taxon>
        <taxon>rosids</taxon>
        <taxon>fabids</taxon>
        <taxon>Fagales</taxon>
        <taxon>Fagaceae</taxon>
        <taxon>Quercus</taxon>
    </lineage>
</organism>
<reference evidence="2" key="2">
    <citation type="submission" date="2021-01" db="UniProtKB">
        <authorList>
            <consortium name="EnsemblPlants"/>
        </authorList>
    </citation>
    <scope>IDENTIFICATION</scope>
</reference>